<reference evidence="3" key="3">
    <citation type="submission" date="2022-01" db="EMBL/GenBank/DDBJ databases">
        <title>Collection of gut derived symbiotic bacterial strains cultured from healthy donors.</title>
        <authorList>
            <person name="Lin H."/>
            <person name="Kohout C."/>
            <person name="Waligurski E."/>
            <person name="Pamer E.G."/>
        </authorList>
    </citation>
    <scope>NUCLEOTIDE SEQUENCE</scope>
    <source>
        <strain evidence="3">DFI.6.55</strain>
    </source>
</reference>
<organism evidence="3 6">
    <name type="scientific">Enterocloster aldenensis</name>
    <dbReference type="NCBI Taxonomy" id="358742"/>
    <lineage>
        <taxon>Bacteria</taxon>
        <taxon>Bacillati</taxon>
        <taxon>Bacillota</taxon>
        <taxon>Clostridia</taxon>
        <taxon>Lachnospirales</taxon>
        <taxon>Lachnospiraceae</taxon>
        <taxon>Enterocloster</taxon>
    </lineage>
</organism>
<dbReference type="Proteomes" id="UP001299608">
    <property type="component" value="Unassembled WGS sequence"/>
</dbReference>
<feature type="domain" description="Amidohydrolase-related" evidence="2">
    <location>
        <begin position="45"/>
        <end position="288"/>
    </location>
</feature>
<dbReference type="Proteomes" id="UP000669239">
    <property type="component" value="Unassembled WGS sequence"/>
</dbReference>
<dbReference type="SUPFAM" id="SSF51556">
    <property type="entry name" value="Metallo-dependent hydrolases"/>
    <property type="match status" value="1"/>
</dbReference>
<dbReference type="Gene3D" id="3.20.20.140">
    <property type="entry name" value="Metal-dependent hydrolases"/>
    <property type="match status" value="1"/>
</dbReference>
<dbReference type="EMBL" id="JAKNGE010000023">
    <property type="protein sequence ID" value="MCG4747358.1"/>
    <property type="molecule type" value="Genomic_DNA"/>
</dbReference>
<gene>
    <name evidence="4" type="ORF">G5B36_09235</name>
    <name evidence="3" type="ORF">L0N08_18185</name>
</gene>
<reference evidence="4 5" key="1">
    <citation type="journal article" date="2020" name="Cell Host Microbe">
        <title>Functional and Genomic Variation between Human-Derived Isolates of Lachnospiraceae Reveals Inter- and Intra-Species Diversity.</title>
        <authorList>
            <person name="Sorbara M.T."/>
            <person name="Littmann E.R."/>
            <person name="Fontana E."/>
            <person name="Moody T.U."/>
            <person name="Kohout C.E."/>
            <person name="Gjonbalaj M."/>
            <person name="Eaton V."/>
            <person name="Seok R."/>
            <person name="Leiner I.M."/>
            <person name="Pamer E.G."/>
        </authorList>
    </citation>
    <scope>NUCLEOTIDE SEQUENCE [LARGE SCALE GENOMIC DNA]</scope>
    <source>
        <strain evidence="4 5">MSK.1.17</strain>
    </source>
</reference>
<dbReference type="EMBL" id="JAAITT010000010">
    <property type="protein sequence ID" value="NSJ48883.1"/>
    <property type="molecule type" value="Genomic_DNA"/>
</dbReference>
<evidence type="ECO:0000313" key="5">
    <source>
        <dbReference type="Proteomes" id="UP000669239"/>
    </source>
</evidence>
<dbReference type="InterPro" id="IPR006680">
    <property type="entry name" value="Amidohydro-rel"/>
</dbReference>
<sequence length="291" mass="33198">MVIDFRTRPPYKSFVTKGNFFPRPMEDDFERPEDVPGIYRDSIGIESARHGDFRLYMDELSASGIDMQVVQGRKVRPGMAAVDNEDVCRLQMLYPKQFISFPAVDPADVDGAVAEIEYYVKTYGIKGIAMEPGWSMPPVYVDDRKLDPVYAACEEHGLICAFTLSVLAGEDLSYCNPIAVQHTALRFPRVAFTVSHGCWPFVEEFLGTALQCMNVYCYPDFFLSLPNMPFADQFVRAANSFMRYRMMFATSYPVRPLKQSLEQFRTLPFEPEVLELLLHENAERLLGLNKS</sequence>
<evidence type="ECO:0000256" key="1">
    <source>
        <dbReference type="ARBA" id="ARBA00023239"/>
    </source>
</evidence>
<dbReference type="GO" id="GO:0005737">
    <property type="term" value="C:cytoplasm"/>
    <property type="evidence" value="ECO:0007669"/>
    <property type="project" value="TreeGrafter"/>
</dbReference>
<dbReference type="RefSeq" id="WP_117563414.1">
    <property type="nucleotide sequence ID" value="NZ_JAAITT010000010.1"/>
</dbReference>
<name>A0AAX1SC05_9FIRM</name>
<dbReference type="Pfam" id="PF04909">
    <property type="entry name" value="Amidohydro_2"/>
    <property type="match status" value="1"/>
</dbReference>
<accession>A0AAX1SC05</accession>
<dbReference type="GO" id="GO:0016831">
    <property type="term" value="F:carboxy-lyase activity"/>
    <property type="evidence" value="ECO:0007669"/>
    <property type="project" value="InterPro"/>
</dbReference>
<dbReference type="PANTHER" id="PTHR21240">
    <property type="entry name" value="2-AMINO-3-CARBOXYLMUCONATE-6-SEMIALDEHYDE DECARBOXYLASE"/>
    <property type="match status" value="1"/>
</dbReference>
<dbReference type="AlphaFoldDB" id="A0AAX1SC05"/>
<evidence type="ECO:0000313" key="6">
    <source>
        <dbReference type="Proteomes" id="UP001299608"/>
    </source>
</evidence>
<proteinExistence type="predicted"/>
<comment type="caution">
    <text evidence="3">The sequence shown here is derived from an EMBL/GenBank/DDBJ whole genome shotgun (WGS) entry which is preliminary data.</text>
</comment>
<keyword evidence="1" id="KW-0456">Lyase</keyword>
<dbReference type="PANTHER" id="PTHR21240:SF28">
    <property type="entry name" value="ISO-OROTATE DECARBOXYLASE (EUROFUNG)"/>
    <property type="match status" value="1"/>
</dbReference>
<protein>
    <submittedName>
        <fullName evidence="3 4">Amidohydrolase</fullName>
    </submittedName>
</protein>
<evidence type="ECO:0000259" key="2">
    <source>
        <dbReference type="Pfam" id="PF04909"/>
    </source>
</evidence>
<reference evidence="4" key="2">
    <citation type="submission" date="2020-02" db="EMBL/GenBank/DDBJ databases">
        <authorList>
            <person name="Littmann E."/>
            <person name="Sorbara M."/>
        </authorList>
    </citation>
    <scope>NUCLEOTIDE SEQUENCE</scope>
    <source>
        <strain evidence="4">MSK.1.17</strain>
    </source>
</reference>
<evidence type="ECO:0000313" key="4">
    <source>
        <dbReference type="EMBL" id="NSJ48883.1"/>
    </source>
</evidence>
<dbReference type="InterPro" id="IPR032466">
    <property type="entry name" value="Metal_Hydrolase"/>
</dbReference>
<dbReference type="InterPro" id="IPR032465">
    <property type="entry name" value="ACMSD"/>
</dbReference>
<dbReference type="GO" id="GO:0016787">
    <property type="term" value="F:hydrolase activity"/>
    <property type="evidence" value="ECO:0007669"/>
    <property type="project" value="InterPro"/>
</dbReference>
<dbReference type="GO" id="GO:0019748">
    <property type="term" value="P:secondary metabolic process"/>
    <property type="evidence" value="ECO:0007669"/>
    <property type="project" value="TreeGrafter"/>
</dbReference>
<keyword evidence="5" id="KW-1185">Reference proteome</keyword>
<evidence type="ECO:0000313" key="3">
    <source>
        <dbReference type="EMBL" id="MCG4747358.1"/>
    </source>
</evidence>